<reference evidence="4" key="1">
    <citation type="journal article" date="2019" name="Int. J. Syst. Evol. Microbiol.">
        <title>The Global Catalogue of Microorganisms (GCM) 10K type strain sequencing project: providing services to taxonomists for standard genome sequencing and annotation.</title>
        <authorList>
            <consortium name="The Broad Institute Genomics Platform"/>
            <consortium name="The Broad Institute Genome Sequencing Center for Infectious Disease"/>
            <person name="Wu L."/>
            <person name="Ma J."/>
        </authorList>
    </citation>
    <scope>NUCLEOTIDE SEQUENCE [LARGE SCALE GENOMIC DNA]</scope>
    <source>
        <strain evidence="4">JCM 14370</strain>
    </source>
</reference>
<dbReference type="InterPro" id="IPR015919">
    <property type="entry name" value="Cadherin-like_sf"/>
</dbReference>
<feature type="compositionally biased region" description="Polar residues" evidence="1">
    <location>
        <begin position="285"/>
        <end position="302"/>
    </location>
</feature>
<evidence type="ECO:0008006" key="5">
    <source>
        <dbReference type="Google" id="ProtNLM"/>
    </source>
</evidence>
<keyword evidence="2" id="KW-0732">Signal</keyword>
<organism evidence="3 4">
    <name type="scientific">Deinococcus roseus</name>
    <dbReference type="NCBI Taxonomy" id="392414"/>
    <lineage>
        <taxon>Bacteria</taxon>
        <taxon>Thermotogati</taxon>
        <taxon>Deinococcota</taxon>
        <taxon>Deinococci</taxon>
        <taxon>Deinococcales</taxon>
        <taxon>Deinococcaceae</taxon>
        <taxon>Deinococcus</taxon>
    </lineage>
</organism>
<feature type="compositionally biased region" description="Low complexity" evidence="1">
    <location>
        <begin position="310"/>
        <end position="327"/>
    </location>
</feature>
<evidence type="ECO:0000313" key="3">
    <source>
        <dbReference type="EMBL" id="GGJ30365.1"/>
    </source>
</evidence>
<dbReference type="Pfam" id="PF05345">
    <property type="entry name" value="He_PIG"/>
    <property type="match status" value="1"/>
</dbReference>
<dbReference type="EMBL" id="BMOD01000004">
    <property type="protein sequence ID" value="GGJ30365.1"/>
    <property type="molecule type" value="Genomic_DNA"/>
</dbReference>
<name>A0ABQ2CXD1_9DEIO</name>
<keyword evidence="4" id="KW-1185">Reference proteome</keyword>
<dbReference type="PROSITE" id="PS51257">
    <property type="entry name" value="PROKAR_LIPOPROTEIN"/>
    <property type="match status" value="1"/>
</dbReference>
<accession>A0ABQ2CXD1</accession>
<gene>
    <name evidence="3" type="ORF">GCM10008938_15490</name>
</gene>
<dbReference type="SUPFAM" id="SSF49313">
    <property type="entry name" value="Cadherin-like"/>
    <property type="match status" value="1"/>
</dbReference>
<comment type="caution">
    <text evidence="3">The sequence shown here is derived from an EMBL/GenBank/DDBJ whole genome shotgun (WGS) entry which is preliminary data.</text>
</comment>
<dbReference type="Proteomes" id="UP000632222">
    <property type="component" value="Unassembled WGS sequence"/>
</dbReference>
<protein>
    <recommendedName>
        <fullName evidence="5">Dystroglycan-type cadherin-like domain-containing protein</fullName>
    </recommendedName>
</protein>
<evidence type="ECO:0000256" key="2">
    <source>
        <dbReference type="SAM" id="SignalP"/>
    </source>
</evidence>
<dbReference type="RefSeq" id="WP_189002046.1">
    <property type="nucleotide sequence ID" value="NZ_BMOD01000004.1"/>
</dbReference>
<dbReference type="InterPro" id="IPR013783">
    <property type="entry name" value="Ig-like_fold"/>
</dbReference>
<proteinExistence type="predicted"/>
<feature type="compositionally biased region" description="Polar residues" evidence="1">
    <location>
        <begin position="340"/>
        <end position="351"/>
    </location>
</feature>
<feature type="signal peptide" evidence="2">
    <location>
        <begin position="1"/>
        <end position="19"/>
    </location>
</feature>
<sequence>MRNWFLGASLVLMVACSGAENSASLPKDTVRISNTALSGAIISENYSASMGVMGGVSPYIITLTDGKLPAGLSLSSSGTISGTPTEKGSFTFSVQVTDANLSTKVQKYTLVVTDKPPPELSLELPGTPIKSATRIPVVLKNAENVAGGRLTFTVPEGLIIKDVQPVTGKPLVIWNIQNNVLTVDFAFTQKFFRNRNALFLQVESSKENGVYLPPVAAANYDLRDASAKKLAGTDLLTPPVKTEPVKTDPAKTTDPKTTDPKTKDQPADASQTPAGDPVDPGTEVQPENPNPQTDGETPSTTPETDRPQDNPDNTGTPTDGPDATGTDGTRETPSSPEPTDPNSTPSTEGRP</sequence>
<feature type="chain" id="PRO_5046729288" description="Dystroglycan-type cadherin-like domain-containing protein" evidence="2">
    <location>
        <begin position="20"/>
        <end position="351"/>
    </location>
</feature>
<evidence type="ECO:0000256" key="1">
    <source>
        <dbReference type="SAM" id="MobiDB-lite"/>
    </source>
</evidence>
<feature type="compositionally biased region" description="Basic and acidic residues" evidence="1">
    <location>
        <begin position="243"/>
        <end position="266"/>
    </location>
</feature>
<evidence type="ECO:0000313" key="4">
    <source>
        <dbReference type="Proteomes" id="UP000632222"/>
    </source>
</evidence>
<feature type="region of interest" description="Disordered" evidence="1">
    <location>
        <begin position="233"/>
        <end position="351"/>
    </location>
</feature>
<dbReference type="Gene3D" id="2.60.40.10">
    <property type="entry name" value="Immunoglobulins"/>
    <property type="match status" value="1"/>
</dbReference>